<evidence type="ECO:0008006" key="4">
    <source>
        <dbReference type="Google" id="ProtNLM"/>
    </source>
</evidence>
<proteinExistence type="predicted"/>
<feature type="transmembrane region" description="Helical" evidence="1">
    <location>
        <begin position="98"/>
        <end position="118"/>
    </location>
</feature>
<protein>
    <recommendedName>
        <fullName evidence="4">Acyltransferase 3 domain-containing protein</fullName>
    </recommendedName>
</protein>
<feature type="transmembrane region" description="Helical" evidence="1">
    <location>
        <begin position="130"/>
        <end position="150"/>
    </location>
</feature>
<name>A0A1S6HNQ0_9GAMM</name>
<keyword evidence="1" id="KW-0472">Membrane</keyword>
<evidence type="ECO:0000313" key="2">
    <source>
        <dbReference type="EMBL" id="AQS37129.1"/>
    </source>
</evidence>
<feature type="transmembrane region" description="Helical" evidence="1">
    <location>
        <begin position="68"/>
        <end position="86"/>
    </location>
</feature>
<dbReference type="KEGG" id="spsw:Sps_01969"/>
<keyword evidence="3" id="KW-1185">Reference proteome</keyword>
<reference evidence="2 3" key="1">
    <citation type="submission" date="2016-03" db="EMBL/GenBank/DDBJ databases">
        <title>Complete genome sequence of Shewanella psychrophila WP2, a deep sea bacterium isolated from west Pacific sediment.</title>
        <authorList>
            <person name="Xu G."/>
            <person name="Jian H."/>
        </authorList>
    </citation>
    <scope>NUCLEOTIDE SEQUENCE [LARGE SCALE GENOMIC DNA]</scope>
    <source>
        <strain evidence="2 3">WP2</strain>
    </source>
</reference>
<keyword evidence="1" id="KW-0812">Transmembrane</keyword>
<dbReference type="STRING" id="225848.Sps_01969"/>
<feature type="transmembrane region" description="Helical" evidence="1">
    <location>
        <begin position="162"/>
        <end position="182"/>
    </location>
</feature>
<keyword evidence="1" id="KW-1133">Transmembrane helix</keyword>
<evidence type="ECO:0000256" key="1">
    <source>
        <dbReference type="SAM" id="Phobius"/>
    </source>
</evidence>
<dbReference type="EMBL" id="CP014782">
    <property type="protein sequence ID" value="AQS37129.1"/>
    <property type="molecule type" value="Genomic_DNA"/>
</dbReference>
<sequence>MILSSIVLYIILFTFLRYHEAIYQIVRWDSGIRKVVIFRLDSIGFGVLIAWICYYYEGFVLIHKKNMLFTGLLLLMLSIIVFSYSTLTTRETMFNKTLLFTITNSSLALLLPWFNYICSNNKLTIKLVSYVSITSYSMYLVHLSFVIPGIKKVLMANIPWYLNYVLYYVSTMLISILIYKYFERPITKLREKF</sequence>
<dbReference type="AlphaFoldDB" id="A0A1S6HNQ0"/>
<gene>
    <name evidence="2" type="ORF">Sps_01969</name>
</gene>
<organism evidence="2 3">
    <name type="scientific">Shewanella psychrophila</name>
    <dbReference type="NCBI Taxonomy" id="225848"/>
    <lineage>
        <taxon>Bacteria</taxon>
        <taxon>Pseudomonadati</taxon>
        <taxon>Pseudomonadota</taxon>
        <taxon>Gammaproteobacteria</taxon>
        <taxon>Alteromonadales</taxon>
        <taxon>Shewanellaceae</taxon>
        <taxon>Shewanella</taxon>
    </lineage>
</organism>
<dbReference type="Proteomes" id="UP000189545">
    <property type="component" value="Chromosome"/>
</dbReference>
<accession>A0A1S6HNQ0</accession>
<feature type="transmembrane region" description="Helical" evidence="1">
    <location>
        <begin position="37"/>
        <end position="56"/>
    </location>
</feature>
<evidence type="ECO:0000313" key="3">
    <source>
        <dbReference type="Proteomes" id="UP000189545"/>
    </source>
</evidence>